<name>A0A401T463_CHIPU</name>
<proteinExistence type="predicted"/>
<dbReference type="OrthoDB" id="10064600at2759"/>
<protein>
    <submittedName>
        <fullName evidence="1">Uncharacterized protein</fullName>
    </submittedName>
</protein>
<gene>
    <name evidence="1" type="ORF">chiPu_0015967</name>
</gene>
<dbReference type="EMBL" id="BEZZ01001003">
    <property type="protein sequence ID" value="GCC37463.1"/>
    <property type="molecule type" value="Genomic_DNA"/>
</dbReference>
<sequence length="202" mass="22524">MKGATHQQLIEGAEKASEGRVTGRFFSFYPERNVDLTTWLASWMKKGAIAIATMNMQIAVPEGEGIPDAWHHQMIFGVDSEGIYMTNPLEIERSSLVKQRLCSGSQLLIRKQDIMSRLSGDPDFSLLKETVDCSKWEELDVVGQINRMVSGDVAPDDVSHSSYVVIPAAYRSGVTLFARRHSDLTKELLLTPDLPLLNNQQS</sequence>
<evidence type="ECO:0000313" key="2">
    <source>
        <dbReference type="Proteomes" id="UP000287033"/>
    </source>
</evidence>
<accession>A0A401T463</accession>
<organism evidence="1 2">
    <name type="scientific">Chiloscyllium punctatum</name>
    <name type="common">Brownbanded bambooshark</name>
    <name type="synonym">Hemiscyllium punctatum</name>
    <dbReference type="NCBI Taxonomy" id="137246"/>
    <lineage>
        <taxon>Eukaryota</taxon>
        <taxon>Metazoa</taxon>
        <taxon>Chordata</taxon>
        <taxon>Craniata</taxon>
        <taxon>Vertebrata</taxon>
        <taxon>Chondrichthyes</taxon>
        <taxon>Elasmobranchii</taxon>
        <taxon>Galeomorphii</taxon>
        <taxon>Galeoidea</taxon>
        <taxon>Orectolobiformes</taxon>
        <taxon>Hemiscylliidae</taxon>
        <taxon>Chiloscyllium</taxon>
    </lineage>
</organism>
<evidence type="ECO:0000313" key="1">
    <source>
        <dbReference type="EMBL" id="GCC37463.1"/>
    </source>
</evidence>
<keyword evidence="2" id="KW-1185">Reference proteome</keyword>
<dbReference type="STRING" id="137246.A0A401T463"/>
<dbReference type="AlphaFoldDB" id="A0A401T463"/>
<dbReference type="Proteomes" id="UP000287033">
    <property type="component" value="Unassembled WGS sequence"/>
</dbReference>
<reference evidence="1 2" key="1">
    <citation type="journal article" date="2018" name="Nat. Ecol. Evol.">
        <title>Shark genomes provide insights into elasmobranch evolution and the origin of vertebrates.</title>
        <authorList>
            <person name="Hara Y"/>
            <person name="Yamaguchi K"/>
            <person name="Onimaru K"/>
            <person name="Kadota M"/>
            <person name="Koyanagi M"/>
            <person name="Keeley SD"/>
            <person name="Tatsumi K"/>
            <person name="Tanaka K"/>
            <person name="Motone F"/>
            <person name="Kageyama Y"/>
            <person name="Nozu R"/>
            <person name="Adachi N"/>
            <person name="Nishimura O"/>
            <person name="Nakagawa R"/>
            <person name="Tanegashima C"/>
            <person name="Kiyatake I"/>
            <person name="Matsumoto R"/>
            <person name="Murakumo K"/>
            <person name="Nishida K"/>
            <person name="Terakita A"/>
            <person name="Kuratani S"/>
            <person name="Sato K"/>
            <person name="Hyodo S Kuraku.S."/>
        </authorList>
    </citation>
    <scope>NUCLEOTIDE SEQUENCE [LARGE SCALE GENOMIC DNA]</scope>
</reference>
<comment type="caution">
    <text evidence="1">The sequence shown here is derived from an EMBL/GenBank/DDBJ whole genome shotgun (WGS) entry which is preliminary data.</text>
</comment>